<dbReference type="Proteomes" id="UP001154282">
    <property type="component" value="Unassembled WGS sequence"/>
</dbReference>
<dbReference type="EMBL" id="CAMGYJ010000010">
    <property type="protein sequence ID" value="CAI0549927.1"/>
    <property type="molecule type" value="Genomic_DNA"/>
</dbReference>
<gene>
    <name evidence="2" type="ORF">LITE_LOCUS45351</name>
</gene>
<evidence type="ECO:0000313" key="2">
    <source>
        <dbReference type="EMBL" id="CAI0549927.1"/>
    </source>
</evidence>
<evidence type="ECO:0000313" key="3">
    <source>
        <dbReference type="Proteomes" id="UP001154282"/>
    </source>
</evidence>
<feature type="region of interest" description="Disordered" evidence="1">
    <location>
        <begin position="174"/>
        <end position="203"/>
    </location>
</feature>
<name>A0AAV0R0G8_9ROSI</name>
<reference evidence="2" key="1">
    <citation type="submission" date="2022-08" db="EMBL/GenBank/DDBJ databases">
        <authorList>
            <person name="Gutierrez-Valencia J."/>
        </authorList>
    </citation>
    <scope>NUCLEOTIDE SEQUENCE</scope>
</reference>
<sequence>MSCAFVTLAPISLRSPFDDHPVSETTISMSSNFNADIFANMVSIWASKKLKYLSPLPASTTPGFSRNRAYVVQLDDFEVRFLSDDIIIGLKGLGHNFEPDPLPTFLWKWDAINRDHKQPLSISASTSGNCSEVRRNFRMDRIGCQRRSTLSALSKRGWRTIRRGRGFSLFHKQEFDTEPGTKPGVTDGAPVRSKGRSGGIGRGIPVGAGWENLAVNGEEEQVAGQ</sequence>
<dbReference type="AlphaFoldDB" id="A0AAV0R0G8"/>
<feature type="non-terminal residue" evidence="2">
    <location>
        <position position="225"/>
    </location>
</feature>
<protein>
    <submittedName>
        <fullName evidence="2">Uncharacterized protein</fullName>
    </submittedName>
</protein>
<comment type="caution">
    <text evidence="2">The sequence shown here is derived from an EMBL/GenBank/DDBJ whole genome shotgun (WGS) entry which is preliminary data.</text>
</comment>
<proteinExistence type="predicted"/>
<evidence type="ECO:0000256" key="1">
    <source>
        <dbReference type="SAM" id="MobiDB-lite"/>
    </source>
</evidence>
<keyword evidence="3" id="KW-1185">Reference proteome</keyword>
<organism evidence="2 3">
    <name type="scientific">Linum tenue</name>
    <dbReference type="NCBI Taxonomy" id="586396"/>
    <lineage>
        <taxon>Eukaryota</taxon>
        <taxon>Viridiplantae</taxon>
        <taxon>Streptophyta</taxon>
        <taxon>Embryophyta</taxon>
        <taxon>Tracheophyta</taxon>
        <taxon>Spermatophyta</taxon>
        <taxon>Magnoliopsida</taxon>
        <taxon>eudicotyledons</taxon>
        <taxon>Gunneridae</taxon>
        <taxon>Pentapetalae</taxon>
        <taxon>rosids</taxon>
        <taxon>fabids</taxon>
        <taxon>Malpighiales</taxon>
        <taxon>Linaceae</taxon>
        <taxon>Linum</taxon>
    </lineage>
</organism>
<accession>A0AAV0R0G8</accession>